<proteinExistence type="predicted"/>
<comment type="caution">
    <text evidence="1">The sequence shown here is derived from an EMBL/GenBank/DDBJ whole genome shotgun (WGS) entry which is preliminary data.</text>
</comment>
<evidence type="ECO:0000313" key="1">
    <source>
        <dbReference type="EMBL" id="KAJ8001933.1"/>
    </source>
</evidence>
<protein>
    <submittedName>
        <fullName evidence="1">Uncharacterized protein</fullName>
    </submittedName>
</protein>
<organism evidence="1 2">
    <name type="scientific">Dallia pectoralis</name>
    <name type="common">Alaska blackfish</name>
    <dbReference type="NCBI Taxonomy" id="75939"/>
    <lineage>
        <taxon>Eukaryota</taxon>
        <taxon>Metazoa</taxon>
        <taxon>Chordata</taxon>
        <taxon>Craniata</taxon>
        <taxon>Vertebrata</taxon>
        <taxon>Euteleostomi</taxon>
        <taxon>Actinopterygii</taxon>
        <taxon>Neopterygii</taxon>
        <taxon>Teleostei</taxon>
        <taxon>Protacanthopterygii</taxon>
        <taxon>Esociformes</taxon>
        <taxon>Umbridae</taxon>
        <taxon>Dallia</taxon>
    </lineage>
</organism>
<reference evidence="1" key="1">
    <citation type="submission" date="2021-05" db="EMBL/GenBank/DDBJ databases">
        <authorList>
            <person name="Pan Q."/>
            <person name="Jouanno E."/>
            <person name="Zahm M."/>
            <person name="Klopp C."/>
            <person name="Cabau C."/>
            <person name="Louis A."/>
            <person name="Berthelot C."/>
            <person name="Parey E."/>
            <person name="Roest Crollius H."/>
            <person name="Montfort J."/>
            <person name="Robinson-Rechavi M."/>
            <person name="Bouchez O."/>
            <person name="Lampietro C."/>
            <person name="Lopez Roques C."/>
            <person name="Donnadieu C."/>
            <person name="Postlethwait J."/>
            <person name="Bobe J."/>
            <person name="Dillon D."/>
            <person name="Chandos A."/>
            <person name="von Hippel F."/>
            <person name="Guiguen Y."/>
        </authorList>
    </citation>
    <scope>NUCLEOTIDE SEQUENCE</scope>
    <source>
        <strain evidence="1">YG-Jan2019</strain>
    </source>
</reference>
<evidence type="ECO:0000313" key="2">
    <source>
        <dbReference type="Proteomes" id="UP001157502"/>
    </source>
</evidence>
<name>A0ACC2GDW5_DALPE</name>
<gene>
    <name evidence="1" type="ORF">DPEC_G00174550</name>
</gene>
<sequence length="178" mass="20240">MDPTRPLKGSCGIRHEQILQAIEAYRKVLRETCEKFPTMPQTESDPTGLRIGTKTLSGGKPKYKKYSCNGSLDTRATDQRSTQAPGQPWLRRKLRKKSKNPLPYVYENWEEEIKMVEESVLAPYGPEDVALQELKLAQTPGSPQIAADYLPSTHHQAPISWVRHINHAVREQFDDAEN</sequence>
<dbReference type="EMBL" id="CM055741">
    <property type="protein sequence ID" value="KAJ8001933.1"/>
    <property type="molecule type" value="Genomic_DNA"/>
</dbReference>
<keyword evidence="2" id="KW-1185">Reference proteome</keyword>
<dbReference type="Proteomes" id="UP001157502">
    <property type="component" value="Chromosome 14"/>
</dbReference>
<accession>A0ACC2GDW5</accession>